<reference evidence="1 2" key="1">
    <citation type="submission" date="2022-11" db="EMBL/GenBank/DDBJ databases">
        <title>Minimal conservation of predation-associated metabolite biosynthetic gene clusters underscores biosynthetic potential of Myxococcota including descriptions for ten novel species: Archangium lansinium sp. nov., Myxococcus landrumus sp. nov., Nannocystis bai.</title>
        <authorList>
            <person name="Ahearne A."/>
            <person name="Stevens C."/>
            <person name="Phillips K."/>
        </authorList>
    </citation>
    <scope>NUCLEOTIDE SEQUENCE [LARGE SCALE GENOMIC DNA]</scope>
    <source>
        <strain evidence="1 2">MIWBW</strain>
    </source>
</reference>
<gene>
    <name evidence="1" type="ORF">OV287_16385</name>
</gene>
<dbReference type="RefSeq" id="WP_267534960.1">
    <property type="nucleotide sequence ID" value="NZ_JAPNKA010000001.1"/>
</dbReference>
<sequence>MPAQPAIRGFMSRMILDAARNLPAEKQRQVFSLVPESVIALIQSTPRLGWVPLEQNLKLSDAIHHVLGNPGFRHFFTGLSGRMMTYPLLQSFFDGAVRLFGLTPQAMLKWTAYAWEQTFRDCGKIIYQPRREAVNDGKAEMVLEGFPPALLHTGTFSESLAGTFDMYLQRVSKNGRVDILSIDLEKGRVVYDISWQ</sequence>
<accession>A0ABT4A327</accession>
<evidence type="ECO:0000313" key="1">
    <source>
        <dbReference type="EMBL" id="MCY1076053.1"/>
    </source>
</evidence>
<protein>
    <recommendedName>
        <fullName evidence="3">TIGR02265 family protein</fullName>
    </recommendedName>
</protein>
<organism evidence="1 2">
    <name type="scientific">Archangium lansingense</name>
    <dbReference type="NCBI Taxonomy" id="2995310"/>
    <lineage>
        <taxon>Bacteria</taxon>
        <taxon>Pseudomonadati</taxon>
        <taxon>Myxococcota</taxon>
        <taxon>Myxococcia</taxon>
        <taxon>Myxococcales</taxon>
        <taxon>Cystobacterineae</taxon>
        <taxon>Archangiaceae</taxon>
        <taxon>Archangium</taxon>
    </lineage>
</organism>
<keyword evidence="2" id="KW-1185">Reference proteome</keyword>
<dbReference type="EMBL" id="JAPNKA010000001">
    <property type="protein sequence ID" value="MCY1076053.1"/>
    <property type="molecule type" value="Genomic_DNA"/>
</dbReference>
<evidence type="ECO:0008006" key="3">
    <source>
        <dbReference type="Google" id="ProtNLM"/>
    </source>
</evidence>
<name>A0ABT4A327_9BACT</name>
<comment type="caution">
    <text evidence="1">The sequence shown here is derived from an EMBL/GenBank/DDBJ whole genome shotgun (WGS) entry which is preliminary data.</text>
</comment>
<proteinExistence type="predicted"/>
<dbReference type="Proteomes" id="UP001207654">
    <property type="component" value="Unassembled WGS sequence"/>
</dbReference>
<evidence type="ECO:0000313" key="2">
    <source>
        <dbReference type="Proteomes" id="UP001207654"/>
    </source>
</evidence>